<gene>
    <name evidence="6" type="ORF">SDC9_40082</name>
</gene>
<name>A0A644VR90_9ZZZZ</name>
<sequence>MLKRIFISAVLLIAVLSFVISLLGGKNSYNADKVAVAKGDRVAVINVEGTIESGADGTALFAEATGATSGRIMQELREAAKDKSVKAVLLRINSPGGSLTAAEEITREIARFKETSHKPIVATMSDTGASAAYYIAAGCDKIYANASTLTGSIGVYMGTKNLEELYKKVGISDVMIKSGVHKDIMSNARPMTPEETQILQTMVNEMYEQFLTTVSNGRKIPMDKVRILADGRVYTGKQAKALGLVDEIGNYYDALDATGALAGIEGTPNTVEYGRMNNWKSWFSGKISDQIAGKIIESLEAKGGASMLMTPRAEG</sequence>
<keyword evidence="4" id="KW-0720">Serine protease</keyword>
<dbReference type="SUPFAM" id="SSF52096">
    <property type="entry name" value="ClpP/crotonase"/>
    <property type="match status" value="1"/>
</dbReference>
<proteinExistence type="inferred from homology"/>
<dbReference type="GO" id="GO:0006508">
    <property type="term" value="P:proteolysis"/>
    <property type="evidence" value="ECO:0007669"/>
    <property type="project" value="UniProtKB-KW"/>
</dbReference>
<dbReference type="InterPro" id="IPR029045">
    <property type="entry name" value="ClpP/crotonase-like_dom_sf"/>
</dbReference>
<dbReference type="CDD" id="cd07023">
    <property type="entry name" value="S49_Sppa_N_C"/>
    <property type="match status" value="1"/>
</dbReference>
<keyword evidence="3" id="KW-0378">Hydrolase</keyword>
<keyword evidence="2" id="KW-0645">Protease</keyword>
<evidence type="ECO:0000256" key="1">
    <source>
        <dbReference type="ARBA" id="ARBA00008683"/>
    </source>
</evidence>
<reference evidence="6" key="1">
    <citation type="submission" date="2019-08" db="EMBL/GenBank/DDBJ databases">
        <authorList>
            <person name="Kucharzyk K."/>
            <person name="Murdoch R.W."/>
            <person name="Higgins S."/>
            <person name="Loffler F."/>
        </authorList>
    </citation>
    <scope>NUCLEOTIDE SEQUENCE</scope>
</reference>
<dbReference type="Gene3D" id="6.20.330.10">
    <property type="match status" value="1"/>
</dbReference>
<dbReference type="EMBL" id="VSSQ01000409">
    <property type="protein sequence ID" value="MPL93934.1"/>
    <property type="molecule type" value="Genomic_DNA"/>
</dbReference>
<dbReference type="NCBIfam" id="TIGR00706">
    <property type="entry name" value="SppA_dom"/>
    <property type="match status" value="1"/>
</dbReference>
<evidence type="ECO:0000256" key="2">
    <source>
        <dbReference type="ARBA" id="ARBA00022670"/>
    </source>
</evidence>
<dbReference type="PANTHER" id="PTHR42987:SF4">
    <property type="entry name" value="PROTEASE SOHB-RELATED"/>
    <property type="match status" value="1"/>
</dbReference>
<evidence type="ECO:0000259" key="5">
    <source>
        <dbReference type="Pfam" id="PF01343"/>
    </source>
</evidence>
<protein>
    <recommendedName>
        <fullName evidence="5">Peptidase S49 domain-containing protein</fullName>
    </recommendedName>
</protein>
<dbReference type="GO" id="GO:0008236">
    <property type="term" value="F:serine-type peptidase activity"/>
    <property type="evidence" value="ECO:0007669"/>
    <property type="project" value="UniProtKB-KW"/>
</dbReference>
<organism evidence="6">
    <name type="scientific">bioreactor metagenome</name>
    <dbReference type="NCBI Taxonomy" id="1076179"/>
    <lineage>
        <taxon>unclassified sequences</taxon>
        <taxon>metagenomes</taxon>
        <taxon>ecological metagenomes</taxon>
    </lineage>
</organism>
<comment type="similarity">
    <text evidence="1">Belongs to the peptidase S49 family.</text>
</comment>
<dbReference type="InterPro" id="IPR004635">
    <property type="entry name" value="Pept_S49_SppA"/>
</dbReference>
<comment type="caution">
    <text evidence="6">The sequence shown here is derived from an EMBL/GenBank/DDBJ whole genome shotgun (WGS) entry which is preliminary data.</text>
</comment>
<accession>A0A644VR90</accession>
<evidence type="ECO:0000256" key="3">
    <source>
        <dbReference type="ARBA" id="ARBA00022801"/>
    </source>
</evidence>
<dbReference type="Pfam" id="PF01343">
    <property type="entry name" value="Peptidase_S49"/>
    <property type="match status" value="1"/>
</dbReference>
<dbReference type="InterPro" id="IPR002142">
    <property type="entry name" value="Peptidase_S49"/>
</dbReference>
<dbReference type="Gene3D" id="3.90.226.10">
    <property type="entry name" value="2-enoyl-CoA Hydratase, Chain A, domain 1"/>
    <property type="match status" value="1"/>
</dbReference>
<feature type="domain" description="Peptidase S49" evidence="5">
    <location>
        <begin position="115"/>
        <end position="263"/>
    </location>
</feature>
<dbReference type="AlphaFoldDB" id="A0A644VR90"/>
<evidence type="ECO:0000313" key="6">
    <source>
        <dbReference type="EMBL" id="MPL93934.1"/>
    </source>
</evidence>
<dbReference type="InterPro" id="IPR047272">
    <property type="entry name" value="S49_SppA_C"/>
</dbReference>
<evidence type="ECO:0000256" key="4">
    <source>
        <dbReference type="ARBA" id="ARBA00022825"/>
    </source>
</evidence>
<dbReference type="PANTHER" id="PTHR42987">
    <property type="entry name" value="PEPTIDASE S49"/>
    <property type="match status" value="1"/>
</dbReference>